<feature type="transmembrane region" description="Helical" evidence="2">
    <location>
        <begin position="268"/>
        <end position="289"/>
    </location>
</feature>
<dbReference type="Proteomes" id="UP000766246">
    <property type="component" value="Unassembled WGS sequence"/>
</dbReference>
<dbReference type="EMBL" id="SVER01000014">
    <property type="protein sequence ID" value="MBE5919539.1"/>
    <property type="molecule type" value="Genomic_DNA"/>
</dbReference>
<dbReference type="AlphaFoldDB" id="A0A927U772"/>
<feature type="compositionally biased region" description="Basic and acidic residues" evidence="1">
    <location>
        <begin position="128"/>
        <end position="139"/>
    </location>
</feature>
<keyword evidence="2" id="KW-0472">Membrane</keyword>
<comment type="caution">
    <text evidence="3">The sequence shown here is derived from an EMBL/GenBank/DDBJ whole genome shotgun (WGS) entry which is preliminary data.</text>
</comment>
<evidence type="ECO:0000256" key="1">
    <source>
        <dbReference type="SAM" id="MobiDB-lite"/>
    </source>
</evidence>
<sequence>MRISKHMFFRLGILSILICSIVFSTKFFCLDKLSIRAATKAGLQRADHSASITDENGNEIFFLKNGVIVNYDIVYQAGVTDAEIAEWSAANSSSTTTQSKTEDSTKEETSSTVENKDSNKNDSTTKNNDSENKTSKTENAKTPTYTDDEIAAAWSESERAESTCIEAGHVSYTNSLTGETKSEELPLAEHKYSEIERKDATCSEAGSITYTCEVCGDTYTEEIPALNHEYEWATTKEASLFTPGEEQYVCKNCGDISETKEITFTSPVFVALLIASVAVMIIGIGFFFIKMKND</sequence>
<reference evidence="3" key="1">
    <citation type="submission" date="2019-04" db="EMBL/GenBank/DDBJ databases">
        <title>Evolution of Biomass-Degrading Anaerobic Consortia Revealed by Metagenomics.</title>
        <authorList>
            <person name="Peng X."/>
        </authorList>
    </citation>
    <scope>NUCLEOTIDE SEQUENCE</scope>
    <source>
        <strain evidence="3">SIG311</strain>
    </source>
</reference>
<evidence type="ECO:0000256" key="2">
    <source>
        <dbReference type="SAM" id="Phobius"/>
    </source>
</evidence>
<name>A0A927U772_9FIRM</name>
<evidence type="ECO:0008006" key="5">
    <source>
        <dbReference type="Google" id="ProtNLM"/>
    </source>
</evidence>
<gene>
    <name evidence="3" type="ORF">E7272_06795</name>
</gene>
<proteinExistence type="predicted"/>
<feature type="region of interest" description="Disordered" evidence="1">
    <location>
        <begin position="88"/>
        <end position="147"/>
    </location>
</feature>
<evidence type="ECO:0000313" key="3">
    <source>
        <dbReference type="EMBL" id="MBE5919539.1"/>
    </source>
</evidence>
<accession>A0A927U772</accession>
<evidence type="ECO:0000313" key="4">
    <source>
        <dbReference type="Proteomes" id="UP000766246"/>
    </source>
</evidence>
<keyword evidence="2" id="KW-1133">Transmembrane helix</keyword>
<protein>
    <recommendedName>
        <fullName evidence="5">Ig-like domain-containing protein</fullName>
    </recommendedName>
</protein>
<keyword evidence="2" id="KW-0812">Transmembrane</keyword>
<organism evidence="3 4">
    <name type="scientific">Pseudobutyrivibrio ruminis</name>
    <dbReference type="NCBI Taxonomy" id="46206"/>
    <lineage>
        <taxon>Bacteria</taxon>
        <taxon>Bacillati</taxon>
        <taxon>Bacillota</taxon>
        <taxon>Clostridia</taxon>
        <taxon>Lachnospirales</taxon>
        <taxon>Lachnospiraceae</taxon>
        <taxon>Pseudobutyrivibrio</taxon>
    </lineage>
</organism>
<feature type="compositionally biased region" description="Basic and acidic residues" evidence="1">
    <location>
        <begin position="100"/>
        <end position="120"/>
    </location>
</feature>